<comment type="similarity">
    <text evidence="1">Belongs to the SHQ1 family.</text>
</comment>
<dbReference type="Proteomes" id="UP000053989">
    <property type="component" value="Unassembled WGS sequence"/>
</dbReference>
<dbReference type="InterPro" id="IPR007052">
    <property type="entry name" value="CS_dom"/>
</dbReference>
<dbReference type="PANTHER" id="PTHR12967:SF0">
    <property type="entry name" value="PROTEIN SHQ1 HOMOLOG"/>
    <property type="match status" value="1"/>
</dbReference>
<reference evidence="3 4" key="1">
    <citation type="submission" date="2014-04" db="EMBL/GenBank/DDBJ databases">
        <authorList>
            <consortium name="DOE Joint Genome Institute"/>
            <person name="Kuo A."/>
            <person name="Kohler A."/>
            <person name="Nagy L.G."/>
            <person name="Floudas D."/>
            <person name="Copeland A."/>
            <person name="Barry K.W."/>
            <person name="Cichocki N."/>
            <person name="Veneault-Fourrey C."/>
            <person name="LaButti K."/>
            <person name="Lindquist E.A."/>
            <person name="Lipzen A."/>
            <person name="Lundell T."/>
            <person name="Morin E."/>
            <person name="Murat C."/>
            <person name="Sun H."/>
            <person name="Tunlid A."/>
            <person name="Henrissat B."/>
            <person name="Grigoriev I.V."/>
            <person name="Hibbett D.S."/>
            <person name="Martin F."/>
            <person name="Nordberg H.P."/>
            <person name="Cantor M.N."/>
            <person name="Hua S.X."/>
        </authorList>
    </citation>
    <scope>NUCLEOTIDE SEQUENCE [LARGE SCALE GENOMIC DNA]</scope>
    <source>
        <strain evidence="3 4">Foug A</strain>
    </source>
</reference>
<dbReference type="PROSITE" id="PS51203">
    <property type="entry name" value="CS"/>
    <property type="match status" value="1"/>
</dbReference>
<dbReference type="GO" id="GO:0000493">
    <property type="term" value="P:box H/ACA snoRNP assembly"/>
    <property type="evidence" value="ECO:0007669"/>
    <property type="project" value="InterPro"/>
</dbReference>
<dbReference type="CDD" id="cd00298">
    <property type="entry name" value="ACD_sHsps_p23-like"/>
    <property type="match status" value="1"/>
</dbReference>
<dbReference type="InterPro" id="IPR007009">
    <property type="entry name" value="Shq1_C"/>
</dbReference>
<dbReference type="GO" id="GO:0051082">
    <property type="term" value="F:unfolded protein binding"/>
    <property type="evidence" value="ECO:0007669"/>
    <property type="project" value="TreeGrafter"/>
</dbReference>
<evidence type="ECO:0000313" key="3">
    <source>
        <dbReference type="EMBL" id="KIM65318.1"/>
    </source>
</evidence>
<dbReference type="OrthoDB" id="73639at2759"/>
<protein>
    <recommendedName>
        <fullName evidence="2">CS domain-containing protein</fullName>
    </recommendedName>
</protein>
<dbReference type="InterPro" id="IPR008978">
    <property type="entry name" value="HSP20-like_chaperone"/>
</dbReference>
<accession>A0A0C2ZUZ8</accession>
<dbReference type="HOGENOM" id="CLU_030217_1_0_1"/>
<evidence type="ECO:0000259" key="2">
    <source>
        <dbReference type="PROSITE" id="PS51203"/>
    </source>
</evidence>
<reference evidence="4" key="2">
    <citation type="submission" date="2015-01" db="EMBL/GenBank/DDBJ databases">
        <title>Evolutionary Origins and Diversification of the Mycorrhizal Mutualists.</title>
        <authorList>
            <consortium name="DOE Joint Genome Institute"/>
            <consortium name="Mycorrhizal Genomics Consortium"/>
            <person name="Kohler A."/>
            <person name="Kuo A."/>
            <person name="Nagy L.G."/>
            <person name="Floudas D."/>
            <person name="Copeland A."/>
            <person name="Barry K.W."/>
            <person name="Cichocki N."/>
            <person name="Veneault-Fourrey C."/>
            <person name="LaButti K."/>
            <person name="Lindquist E.A."/>
            <person name="Lipzen A."/>
            <person name="Lundell T."/>
            <person name="Morin E."/>
            <person name="Murat C."/>
            <person name="Riley R."/>
            <person name="Ohm R."/>
            <person name="Sun H."/>
            <person name="Tunlid A."/>
            <person name="Henrissat B."/>
            <person name="Grigoriev I.V."/>
            <person name="Hibbett D.S."/>
            <person name="Martin F."/>
        </authorList>
    </citation>
    <scope>NUCLEOTIDE SEQUENCE [LARGE SCALE GENOMIC DNA]</scope>
    <source>
        <strain evidence="4">Foug A</strain>
    </source>
</reference>
<dbReference type="FunCoup" id="A0A0C2ZUZ8">
    <property type="interactions" value="636"/>
</dbReference>
<dbReference type="SUPFAM" id="SSF49764">
    <property type="entry name" value="HSP20-like chaperones"/>
    <property type="match status" value="1"/>
</dbReference>
<dbReference type="STRING" id="1036808.A0A0C2ZUZ8"/>
<proteinExistence type="inferred from homology"/>
<organism evidence="3 4">
    <name type="scientific">Scleroderma citrinum Foug A</name>
    <dbReference type="NCBI Taxonomy" id="1036808"/>
    <lineage>
        <taxon>Eukaryota</taxon>
        <taxon>Fungi</taxon>
        <taxon>Dikarya</taxon>
        <taxon>Basidiomycota</taxon>
        <taxon>Agaricomycotina</taxon>
        <taxon>Agaricomycetes</taxon>
        <taxon>Agaricomycetidae</taxon>
        <taxon>Boletales</taxon>
        <taxon>Sclerodermatineae</taxon>
        <taxon>Sclerodermataceae</taxon>
        <taxon>Scleroderma</taxon>
    </lineage>
</organism>
<dbReference type="AlphaFoldDB" id="A0A0C2ZUZ8"/>
<sequence>MITPRFSCKQTDDSVVTSIYCPSVRAADVEISVDDTLLTVHINPYFLRLNFPHPVVEDDNSTAQYSPSTGYLTITLTKEVKGQYFPDLDLLAKLLAPRPFQPPRGPAIQVLASQSAPEDGIAEISRHADSLSLEDEFVQAAKDDWQLPQTIPSTESEFHTTTKRYYGFLDMYTGYFAHVAHTENEINELGNDVETCPVKERRTRRLAHEDAKWDEEHYMADYADDEYIQELIAWQDPDLTNTAEVIYTEVENMAMLRLPRKEHLMNMLQERNLYLALINLLFAHAYDKRTTLNDPTVESVWTICNLVAAFSALDPPPYIPVALSGATDFDFTDTELTSTLVASYRRSLAFPLYRSYLLAERCRKDVAAAFCKGKRLITRYLLAIKNMLDHHDVYYIYSKIWVEDFCVWVQAGASDAILKQMGDKLDRLIVPKSAIGWDLERLEETTRLAGDREGDSDDESSE</sequence>
<dbReference type="InterPro" id="IPR048696">
    <property type="entry name" value="SHQ1-like_CS"/>
</dbReference>
<dbReference type="Pfam" id="PF21413">
    <property type="entry name" value="SHQ1-like_CS"/>
    <property type="match status" value="1"/>
</dbReference>
<evidence type="ECO:0000313" key="4">
    <source>
        <dbReference type="Proteomes" id="UP000053989"/>
    </source>
</evidence>
<keyword evidence="4" id="KW-1185">Reference proteome</keyword>
<dbReference type="EMBL" id="KN822023">
    <property type="protein sequence ID" value="KIM65318.1"/>
    <property type="molecule type" value="Genomic_DNA"/>
</dbReference>
<dbReference type="Gene3D" id="2.60.40.790">
    <property type="match status" value="1"/>
</dbReference>
<dbReference type="InParanoid" id="A0A0C2ZUZ8"/>
<dbReference type="GO" id="GO:0005654">
    <property type="term" value="C:nucleoplasm"/>
    <property type="evidence" value="ECO:0007669"/>
    <property type="project" value="TreeGrafter"/>
</dbReference>
<dbReference type="Pfam" id="PF04925">
    <property type="entry name" value="SHQ1"/>
    <property type="match status" value="1"/>
</dbReference>
<gene>
    <name evidence="3" type="ORF">SCLCIDRAFT_113206</name>
</gene>
<name>A0A0C2ZUZ8_9AGAM</name>
<dbReference type="GO" id="GO:0005737">
    <property type="term" value="C:cytoplasm"/>
    <property type="evidence" value="ECO:0007669"/>
    <property type="project" value="TreeGrafter"/>
</dbReference>
<dbReference type="InterPro" id="IPR039742">
    <property type="entry name" value="Shq1"/>
</dbReference>
<feature type="domain" description="CS" evidence="2">
    <location>
        <begin position="1"/>
        <end position="89"/>
    </location>
</feature>
<evidence type="ECO:0000256" key="1">
    <source>
        <dbReference type="ARBA" id="ARBA00005607"/>
    </source>
</evidence>
<dbReference type="PANTHER" id="PTHR12967">
    <property type="entry name" value="PROTEIN SHQ1 HOMOLOG"/>
    <property type="match status" value="1"/>
</dbReference>